<feature type="coiled-coil region" evidence="6">
    <location>
        <begin position="177"/>
        <end position="495"/>
    </location>
</feature>
<feature type="domain" description="SMC hinge" evidence="7">
    <location>
        <begin position="529"/>
        <end position="643"/>
    </location>
</feature>
<dbReference type="PANTHER" id="PTHR42963">
    <property type="entry name" value="CHROMOSOME PARTITION PROTEIN MUKB"/>
    <property type="match status" value="1"/>
</dbReference>
<dbReference type="InterPro" id="IPR027417">
    <property type="entry name" value="P-loop_NTPase"/>
</dbReference>
<dbReference type="PIRSF" id="PIRSF005719">
    <property type="entry name" value="SMC"/>
    <property type="match status" value="1"/>
</dbReference>
<dbReference type="SUPFAM" id="SSF52540">
    <property type="entry name" value="P-loop containing nucleoside triphosphate hydrolases"/>
    <property type="match status" value="1"/>
</dbReference>
<keyword evidence="2 6" id="KW-0547">Nucleotide-binding</keyword>
<keyword evidence="1 6" id="KW-0963">Cytoplasm</keyword>
<comment type="subunit">
    <text evidence="6">Homodimer.</text>
</comment>
<dbReference type="Pfam" id="PF06470">
    <property type="entry name" value="SMC_hinge"/>
    <property type="match status" value="1"/>
</dbReference>
<evidence type="ECO:0000256" key="5">
    <source>
        <dbReference type="ARBA" id="ARBA00023125"/>
    </source>
</evidence>
<keyword evidence="9" id="KW-1185">Reference proteome</keyword>
<dbReference type="InterPro" id="IPR003395">
    <property type="entry name" value="RecF/RecN/SMC_N"/>
</dbReference>
<comment type="similarity">
    <text evidence="6">Belongs to the SMC family.</text>
</comment>
<accession>A0A1Z3CFU1</accession>
<feature type="coiled-coil region" evidence="6">
    <location>
        <begin position="784"/>
        <end position="923"/>
    </location>
</feature>
<comment type="domain">
    <text evidence="6">Contains large globular domains required for ATP hydrolysis at each terminus and a third globular domain forming a flexible hinge near the middle of the molecule. These domains are separated by coiled-coil structures.</text>
</comment>
<keyword evidence="5 6" id="KW-0238">DNA-binding</keyword>
<dbReference type="Gene3D" id="3.30.70.1620">
    <property type="match status" value="1"/>
</dbReference>
<feature type="coiled-coil region" evidence="6">
    <location>
        <begin position="679"/>
        <end position="755"/>
    </location>
</feature>
<dbReference type="SUPFAM" id="SSF75553">
    <property type="entry name" value="Smc hinge domain"/>
    <property type="match status" value="1"/>
</dbReference>
<dbReference type="GO" id="GO:0005524">
    <property type="term" value="F:ATP binding"/>
    <property type="evidence" value="ECO:0007669"/>
    <property type="project" value="UniProtKB-UniRule"/>
</dbReference>
<feature type="binding site" evidence="6">
    <location>
        <begin position="42"/>
        <end position="49"/>
    </location>
    <ligand>
        <name>ATP</name>
        <dbReference type="ChEBI" id="CHEBI:30616"/>
    </ligand>
</feature>
<dbReference type="GO" id="GO:0006260">
    <property type="term" value="P:DNA replication"/>
    <property type="evidence" value="ECO:0007669"/>
    <property type="project" value="UniProtKB-UniRule"/>
</dbReference>
<protein>
    <recommendedName>
        <fullName evidence="6">Chromosome partition protein Smc</fullName>
    </recommendedName>
</protein>
<dbReference type="GO" id="GO:0007062">
    <property type="term" value="P:sister chromatid cohesion"/>
    <property type="evidence" value="ECO:0007669"/>
    <property type="project" value="InterPro"/>
</dbReference>
<dbReference type="GO" id="GO:0030261">
    <property type="term" value="P:chromosome condensation"/>
    <property type="evidence" value="ECO:0007669"/>
    <property type="project" value="InterPro"/>
</dbReference>
<evidence type="ECO:0000259" key="7">
    <source>
        <dbReference type="SMART" id="SM00968"/>
    </source>
</evidence>
<dbReference type="InterPro" id="IPR024704">
    <property type="entry name" value="SMC"/>
</dbReference>
<dbReference type="SMART" id="SM00968">
    <property type="entry name" value="SMC_hinge"/>
    <property type="match status" value="1"/>
</dbReference>
<evidence type="ECO:0000256" key="1">
    <source>
        <dbReference type="ARBA" id="ARBA00022490"/>
    </source>
</evidence>
<evidence type="ECO:0000313" key="9">
    <source>
        <dbReference type="Proteomes" id="UP000196759"/>
    </source>
</evidence>
<name>A0A1Z3CFU1_FUSNP</name>
<dbReference type="NCBIfam" id="TIGR02168">
    <property type="entry name" value="SMC_prok_B"/>
    <property type="match status" value="1"/>
</dbReference>
<dbReference type="InterPro" id="IPR011890">
    <property type="entry name" value="SMC_prok"/>
</dbReference>
<evidence type="ECO:0000256" key="2">
    <source>
        <dbReference type="ARBA" id="ARBA00022741"/>
    </source>
</evidence>
<dbReference type="GO" id="GO:0005694">
    <property type="term" value="C:chromosome"/>
    <property type="evidence" value="ECO:0007669"/>
    <property type="project" value="InterPro"/>
</dbReference>
<evidence type="ECO:0000256" key="4">
    <source>
        <dbReference type="ARBA" id="ARBA00023054"/>
    </source>
</evidence>
<reference evidence="8 9" key="1">
    <citation type="submission" date="2017-06" db="EMBL/GenBank/DDBJ databases">
        <title>Draft genome sequence of Fusobacterium nucleatum subsp. polymorphum KCOM 1260 (=ChDC F218).</title>
        <authorList>
            <person name="Kook J.-K."/>
            <person name="Park S.-N."/>
            <person name="Lim Y.K."/>
            <person name="Roh H."/>
        </authorList>
    </citation>
    <scope>NUCLEOTIDE SEQUENCE [LARGE SCALE GENOMIC DNA]</scope>
    <source>
        <strain evidence="9">KCOM 1260 (ChDC F218)</strain>
    </source>
</reference>
<comment type="subcellular location">
    <subcellularLocation>
        <location evidence="6">Cytoplasm</location>
    </subcellularLocation>
</comment>
<dbReference type="Gene3D" id="1.20.1060.20">
    <property type="match status" value="1"/>
</dbReference>
<sequence>MLIILELGENMYLKAVEINGFKSFGDKVYIDFNRGITSIVGPNGSGKSNILDAVLWVLGEQSYKNIRAKESQDVIFSGGKEKKPATKAEVSLIIDNSDRYLDLDNDTVKITRRIHISGENEYLINDTKSKLKEIGTLFLDTGIGKTAYSVIGQGKVERIINSSPKEIKSIIEEAAGIKKLQANRIEAQKNLANIEINLDKVEFILNETRENKNKIEKQAELAQKYIDLRDEKNSLAKGIYITELEQKEKTLSENEDIKEKYQTECFELQEKLNKTLERLNTIDLEKEEVKKEKLLIDSRNKELRNIISEKEKEKAVTSERLDNVKKEKLVKEEYILHLDNKIEKKLEEVTESKNKKDEISKNIVEMATANKEFENKILNLENIKIEKSDLIENRAKKVRDLELEKQLASNEIENNEKKLKSSQDEVENFKQELEEANKKLLTNNEEKDLVHSQLEARKEELSKTEERNEFLVNQLSEISKTINKLSQDIREFEYQEKTSSGKLEALIRMDENNEGFFKGVKEILNSGINGIDGVLISLISFDEKYEKAVEAAIPGNLQDIIVEDKEVAKKCIAFLNEKKLGRASFLALDTIKPNRREFKADINGVLGLAADLITADKKYQKVIDFIFGGLLIVENIDIATDILNKNLFSGNIVTLTGELVSSRGRITGGENQKSTINQIFERKKEIKILEEKVADLKSKITEGSKRREDLSIKLENYENEIDKIDSLEDSIRKSIELLKKDFESLSEKSEKISKDIRSINFNIEDAEKYKTSYQDRINSSFSTIEETEKHIASLRKDIETDENLLKQTISEIDSLNKQFSDTRILFLNNQSTIEQLEKDIHSKEIESVELQEEKEKNSKFVTELSQNIQELENLEEELQSQIEEHTKIYNSENRDIETLNEREQNLSNEERELSKDKSKLETDSLHANDRFEKIVEVIEKIKVDILNINEKLNELVEITAQVIEIEKLKSSKDRLRSLENKLNNFGDVNLLAINEFKELKERYDYLARERDDVVKSRKQVMDLIQEIDEKIHEDFHITYQSINENFNKMCDETIRNTEGRLNIINPEDFENCGIEIFVKFKNKKKQPLSLLSGGEKSMVAIAFIMAIFMYKPSPFTFLDEIEAALDEKNTKNLLGKLRDFTDKSQFILITHNKETMKESDSIFGVTMNKEIGISKIVSPDKITKILSENKENN</sequence>
<evidence type="ECO:0000256" key="6">
    <source>
        <dbReference type="HAMAP-Rule" id="MF_01894"/>
    </source>
</evidence>
<dbReference type="InterPro" id="IPR050308">
    <property type="entry name" value="MukB/SMC"/>
</dbReference>
<dbReference type="Proteomes" id="UP000196759">
    <property type="component" value="Chromosome"/>
</dbReference>
<evidence type="ECO:0000256" key="3">
    <source>
        <dbReference type="ARBA" id="ARBA00022840"/>
    </source>
</evidence>
<gene>
    <name evidence="6 8" type="primary">smc</name>
    <name evidence="8" type="ORF">CBG50_03700</name>
</gene>
<dbReference type="GO" id="GO:0016887">
    <property type="term" value="F:ATP hydrolysis activity"/>
    <property type="evidence" value="ECO:0007669"/>
    <property type="project" value="InterPro"/>
</dbReference>
<organism evidence="8 9">
    <name type="scientific">Fusobacterium nucleatum subsp. polymorphum</name>
    <name type="common">Fusobacterium polymorphum</name>
    <dbReference type="NCBI Taxonomy" id="76857"/>
    <lineage>
        <taxon>Bacteria</taxon>
        <taxon>Fusobacteriati</taxon>
        <taxon>Fusobacteriota</taxon>
        <taxon>Fusobacteriia</taxon>
        <taxon>Fusobacteriales</taxon>
        <taxon>Fusobacteriaceae</taxon>
        <taxon>Fusobacterium</taxon>
    </lineage>
</organism>
<dbReference type="HAMAP" id="MF_01894">
    <property type="entry name" value="Smc_prok"/>
    <property type="match status" value="1"/>
</dbReference>
<dbReference type="PANTHER" id="PTHR42963:SF1">
    <property type="entry name" value="DUF4476 DOMAIN-CONTAINING PROTEIN"/>
    <property type="match status" value="1"/>
</dbReference>
<dbReference type="Gene3D" id="3.40.50.300">
    <property type="entry name" value="P-loop containing nucleotide triphosphate hydrolases"/>
    <property type="match status" value="2"/>
</dbReference>
<dbReference type="GO" id="GO:0005737">
    <property type="term" value="C:cytoplasm"/>
    <property type="evidence" value="ECO:0007669"/>
    <property type="project" value="UniProtKB-SubCell"/>
</dbReference>
<dbReference type="GO" id="GO:0007059">
    <property type="term" value="P:chromosome segregation"/>
    <property type="evidence" value="ECO:0007669"/>
    <property type="project" value="UniProtKB-UniRule"/>
</dbReference>
<dbReference type="EMBL" id="CP021934">
    <property type="protein sequence ID" value="ASC02479.1"/>
    <property type="molecule type" value="Genomic_DNA"/>
</dbReference>
<comment type="function">
    <text evidence="6">Required for chromosome condensation and partitioning.</text>
</comment>
<dbReference type="InterPro" id="IPR036277">
    <property type="entry name" value="SMC_hinge_sf"/>
</dbReference>
<evidence type="ECO:0000313" key="8">
    <source>
        <dbReference type="EMBL" id="ASC02479.1"/>
    </source>
</evidence>
<keyword evidence="4 6" id="KW-0175">Coiled coil</keyword>
<dbReference type="GO" id="GO:0003677">
    <property type="term" value="F:DNA binding"/>
    <property type="evidence" value="ECO:0007669"/>
    <property type="project" value="UniProtKB-UniRule"/>
</dbReference>
<keyword evidence="3 6" id="KW-0067">ATP-binding</keyword>
<dbReference type="InterPro" id="IPR010935">
    <property type="entry name" value="SMC_hinge"/>
</dbReference>
<dbReference type="AlphaFoldDB" id="A0A1Z3CFU1"/>
<dbReference type="Pfam" id="PF02463">
    <property type="entry name" value="SMC_N"/>
    <property type="match status" value="1"/>
</dbReference>
<proteinExistence type="inferred from homology"/>